<gene>
    <name evidence="9" type="ORF">IMG5_004050</name>
</gene>
<dbReference type="SUPFAM" id="SSF56204">
    <property type="entry name" value="Hect, E3 ligase catalytic domain"/>
    <property type="match status" value="1"/>
</dbReference>
<dbReference type="FunFam" id="3.90.1750.10:FF:000003">
    <property type="entry name" value="E3 ubiquitin-protein ligase UPL1"/>
    <property type="match status" value="1"/>
</dbReference>
<reference evidence="9 10" key="1">
    <citation type="submission" date="2011-07" db="EMBL/GenBank/DDBJ databases">
        <authorList>
            <person name="Coyne R."/>
            <person name="Brami D."/>
            <person name="Johnson J."/>
            <person name="Hostetler J."/>
            <person name="Hannick L."/>
            <person name="Clark T."/>
            <person name="Cassidy-Hanley D."/>
            <person name="Inman J."/>
        </authorList>
    </citation>
    <scope>NUCLEOTIDE SEQUENCE [LARGE SCALE GENOMIC DNA]</scope>
    <source>
        <strain evidence="9 10">G5</strain>
    </source>
</reference>
<protein>
    <recommendedName>
        <fullName evidence="3">HECT-type E3 ubiquitin transferase</fullName>
        <ecNumber evidence="3">2.3.2.26</ecNumber>
    </recommendedName>
</protein>
<evidence type="ECO:0000256" key="3">
    <source>
        <dbReference type="ARBA" id="ARBA00012485"/>
    </source>
</evidence>
<dbReference type="SMART" id="SM00119">
    <property type="entry name" value="HECTc"/>
    <property type="match status" value="1"/>
</dbReference>
<dbReference type="InterPro" id="IPR000569">
    <property type="entry name" value="HECT_dom"/>
</dbReference>
<dbReference type="RefSeq" id="XP_004039993.1">
    <property type="nucleotide sequence ID" value="XM_004039945.1"/>
</dbReference>
<dbReference type="InterPro" id="IPR035983">
    <property type="entry name" value="Hect_E3_ubiquitin_ligase"/>
</dbReference>
<evidence type="ECO:0000256" key="1">
    <source>
        <dbReference type="ARBA" id="ARBA00000885"/>
    </source>
</evidence>
<dbReference type="GO" id="GO:0061630">
    <property type="term" value="F:ubiquitin protein ligase activity"/>
    <property type="evidence" value="ECO:0007669"/>
    <property type="project" value="UniProtKB-EC"/>
</dbReference>
<dbReference type="CDD" id="cd00078">
    <property type="entry name" value="HECTc"/>
    <property type="match status" value="1"/>
</dbReference>
<dbReference type="Gene3D" id="3.90.1750.10">
    <property type="entry name" value="Hect, E3 ligase catalytic domains"/>
    <property type="match status" value="1"/>
</dbReference>
<evidence type="ECO:0000259" key="8">
    <source>
        <dbReference type="PROSITE" id="PS50237"/>
    </source>
</evidence>
<feature type="active site" description="Glycyl thioester intermediate" evidence="7">
    <location>
        <position position="401"/>
    </location>
</feature>
<name>G0QJC6_ICHMU</name>
<dbReference type="GeneID" id="14910880"/>
<evidence type="ECO:0000313" key="9">
    <source>
        <dbReference type="EMBL" id="EGR34689.1"/>
    </source>
</evidence>
<dbReference type="Proteomes" id="UP000008983">
    <property type="component" value="Unassembled WGS sequence"/>
</dbReference>
<evidence type="ECO:0000256" key="7">
    <source>
        <dbReference type="PROSITE-ProRule" id="PRU00104"/>
    </source>
</evidence>
<evidence type="ECO:0000256" key="2">
    <source>
        <dbReference type="ARBA" id="ARBA00004906"/>
    </source>
</evidence>
<keyword evidence="5 7" id="KW-0833">Ubl conjugation pathway</keyword>
<dbReference type="OMA" id="ISCCMEA"/>
<evidence type="ECO:0000256" key="4">
    <source>
        <dbReference type="ARBA" id="ARBA00022679"/>
    </source>
</evidence>
<feature type="domain" description="HECT" evidence="8">
    <location>
        <begin position="101"/>
        <end position="434"/>
    </location>
</feature>
<dbReference type="eggNOG" id="KOG0939">
    <property type="taxonomic scope" value="Eukaryota"/>
</dbReference>
<accession>G0QJC6</accession>
<proteinExistence type="inferred from homology"/>
<dbReference type="GO" id="GO:0016779">
    <property type="term" value="F:nucleotidyltransferase activity"/>
    <property type="evidence" value="ECO:0007669"/>
    <property type="project" value="UniProtKB-KW"/>
</dbReference>
<dbReference type="PANTHER" id="PTHR11254:SF67">
    <property type="entry name" value="E3 UBIQUITIN-PROTEIN LIGASE HUWE1"/>
    <property type="match status" value="1"/>
</dbReference>
<dbReference type="InterPro" id="IPR050409">
    <property type="entry name" value="E3_ubiq-protein_ligase"/>
</dbReference>
<dbReference type="GO" id="GO:0000209">
    <property type="term" value="P:protein polyubiquitination"/>
    <property type="evidence" value="ECO:0007669"/>
    <property type="project" value="TreeGrafter"/>
</dbReference>
<dbReference type="InParanoid" id="G0QJC6"/>
<dbReference type="AlphaFoldDB" id="G0QJC6"/>
<organism evidence="9 10">
    <name type="scientific">Ichthyophthirius multifiliis</name>
    <name type="common">White spot disease agent</name>
    <name type="synonym">Ich</name>
    <dbReference type="NCBI Taxonomy" id="5932"/>
    <lineage>
        <taxon>Eukaryota</taxon>
        <taxon>Sar</taxon>
        <taxon>Alveolata</taxon>
        <taxon>Ciliophora</taxon>
        <taxon>Intramacronucleata</taxon>
        <taxon>Oligohymenophorea</taxon>
        <taxon>Hymenostomatida</taxon>
        <taxon>Ophryoglenina</taxon>
        <taxon>Ichthyophthirius</taxon>
    </lineage>
</organism>
<comment type="pathway">
    <text evidence="2">Protein modification; protein ubiquitination.</text>
</comment>
<dbReference type="EMBL" id="GL983057">
    <property type="protein sequence ID" value="EGR34689.1"/>
    <property type="molecule type" value="Genomic_DNA"/>
</dbReference>
<feature type="non-terminal residue" evidence="9">
    <location>
        <position position="1"/>
    </location>
</feature>
<evidence type="ECO:0000256" key="5">
    <source>
        <dbReference type="ARBA" id="ARBA00022786"/>
    </source>
</evidence>
<dbReference type="OrthoDB" id="311983at2759"/>
<dbReference type="STRING" id="857967.G0QJC6"/>
<keyword evidence="10" id="KW-1185">Reference proteome</keyword>
<dbReference type="GO" id="GO:0005737">
    <property type="term" value="C:cytoplasm"/>
    <property type="evidence" value="ECO:0007669"/>
    <property type="project" value="TreeGrafter"/>
</dbReference>
<keyword evidence="9" id="KW-0548">Nucleotidyltransferase</keyword>
<dbReference type="Gene3D" id="3.30.2160.10">
    <property type="entry name" value="Hect, E3 ligase catalytic domain"/>
    <property type="match status" value="1"/>
</dbReference>
<evidence type="ECO:0000313" key="10">
    <source>
        <dbReference type="Proteomes" id="UP000008983"/>
    </source>
</evidence>
<comment type="similarity">
    <text evidence="6">Belongs to the UPL family. TOM1/PTR1 subfamily.</text>
</comment>
<dbReference type="GO" id="GO:0006511">
    <property type="term" value="P:ubiquitin-dependent protein catabolic process"/>
    <property type="evidence" value="ECO:0007669"/>
    <property type="project" value="TreeGrafter"/>
</dbReference>
<dbReference type="FunFam" id="3.30.2160.10:FF:000001">
    <property type="entry name" value="E3 ubiquitin-protein ligase NEDD4-like"/>
    <property type="match status" value="1"/>
</dbReference>
<dbReference type="EC" id="2.3.2.26" evidence="3"/>
<dbReference type="PROSITE" id="PS50237">
    <property type="entry name" value="HECT"/>
    <property type="match status" value="1"/>
</dbReference>
<evidence type="ECO:0000256" key="6">
    <source>
        <dbReference type="ARBA" id="ARBA00034494"/>
    </source>
</evidence>
<keyword evidence="4 9" id="KW-0808">Transferase</keyword>
<comment type="catalytic activity">
    <reaction evidence="1">
        <text>S-ubiquitinyl-[E2 ubiquitin-conjugating enzyme]-L-cysteine + [acceptor protein]-L-lysine = [E2 ubiquitin-conjugating enzyme]-L-cysteine + N(6)-ubiquitinyl-[acceptor protein]-L-lysine.</text>
        <dbReference type="EC" id="2.3.2.26"/>
    </reaction>
</comment>
<sequence length="434" mass="51663">KYSNFICEQCKVVINMMIRQNLKLKRQNNQKKINKILQKDPFEIVFKQAPHIIDFENKKNYFKLEIINLRNQNNAHIKRKKIKVKRSQIFEDSFQQIHNLKSEELKHKFVIEFEGEEGIDAGGLLREWFTLLSKAIFNPDYLLFKLSSNGNTYQPNQNSYINDNHLEYFKFVGRIVGKALFEGQMLDAYFTRSFYKHILGQPLTYHDIEDQDQEFYKNLKWVIETDISQFTDLTFSFEENEFDNYQVIELIQNGRNISVTEENKHEYVKLMCYTKMARNIKIQIEKFLEGFHELIPHEYIKIFDSHELELMISGLPEIDIQDLKENSEYQNYTPNSKIIKWFWEILESFDQTERASFLQFVTGTSKVPLEGFKQLRGYSGLQKFQIHKSYDIRKLPVAHTCFNQLDIPEYPLKEILKKKLLLAILEGKEGFGFA</sequence>
<dbReference type="Pfam" id="PF00632">
    <property type="entry name" value="HECT"/>
    <property type="match status" value="1"/>
</dbReference>
<dbReference type="Gene3D" id="3.30.2410.10">
    <property type="entry name" value="Hect, E3 ligase catalytic domain"/>
    <property type="match status" value="1"/>
</dbReference>
<dbReference type="FunFam" id="3.30.2410.10:FF:000009">
    <property type="entry name" value="Probable E3 ubiquitin-protein ligase HECTD2"/>
    <property type="match status" value="1"/>
</dbReference>
<dbReference type="PANTHER" id="PTHR11254">
    <property type="entry name" value="HECT DOMAIN UBIQUITIN-PROTEIN LIGASE"/>
    <property type="match status" value="1"/>
</dbReference>